<name>A0A8S5UBS1_9CAUD</name>
<protein>
    <submittedName>
        <fullName evidence="1">Uncharacterized protein</fullName>
    </submittedName>
</protein>
<proteinExistence type="predicted"/>
<reference evidence="1" key="1">
    <citation type="journal article" date="2021" name="Proc. Natl. Acad. Sci. U.S.A.">
        <title>A Catalog of Tens of Thousands of Viruses from Human Metagenomes Reveals Hidden Associations with Chronic Diseases.</title>
        <authorList>
            <person name="Tisza M.J."/>
            <person name="Buck C.B."/>
        </authorList>
    </citation>
    <scope>NUCLEOTIDE SEQUENCE</scope>
    <source>
        <strain evidence="1">CtZkC8</strain>
    </source>
</reference>
<accession>A0A8S5UBS1</accession>
<organism evidence="1">
    <name type="scientific">Podoviridae sp. ctZkC8</name>
    <dbReference type="NCBI Taxonomy" id="2825259"/>
    <lineage>
        <taxon>Viruses</taxon>
        <taxon>Duplodnaviria</taxon>
        <taxon>Heunggongvirae</taxon>
        <taxon>Uroviricota</taxon>
        <taxon>Caudoviricetes</taxon>
    </lineage>
</organism>
<sequence length="183" mass="20516">MSKNKSIELNSAKIINIRKNLDMTINKYWKIIRAENVMAKKAIAAGQGSGYDLKGLYNEITQMSEKRIIIKGMLMLLNMGITEFNYEEFKKTNNYAIFAAGEAKEAIAQLKMIPTINPSEKASKGKKHMGKTESFTSAKIASLVKESQLKANKFDAKLKEFNDNTNITCTDDIAEKFSMDLAV</sequence>
<dbReference type="EMBL" id="BK016062">
    <property type="protein sequence ID" value="DAF91920.1"/>
    <property type="molecule type" value="Genomic_DNA"/>
</dbReference>
<evidence type="ECO:0000313" key="1">
    <source>
        <dbReference type="EMBL" id="DAF91920.1"/>
    </source>
</evidence>